<evidence type="ECO:0000313" key="1">
    <source>
        <dbReference type="EMBL" id="KKB37709.1"/>
    </source>
</evidence>
<dbReference type="PANTHER" id="PTHR36112:SF1">
    <property type="entry name" value="RIBOSOMAL RNA SMALL SUBUNIT METHYLTRANSFERASE J"/>
    <property type="match status" value="1"/>
</dbReference>
<dbReference type="EMBL" id="JWIR02000051">
    <property type="protein sequence ID" value="KKB37709.1"/>
    <property type="molecule type" value="Genomic_DNA"/>
</dbReference>
<gene>
    <name evidence="1" type="ORF">QY95_02819</name>
</gene>
<dbReference type="PANTHER" id="PTHR36112">
    <property type="entry name" value="RIBOSOMAL RNA SMALL SUBUNIT METHYLTRANSFERASE J"/>
    <property type="match status" value="1"/>
</dbReference>
<accession>A0A0F5HWE7</accession>
<dbReference type="InterPro" id="IPR007536">
    <property type="entry name" value="16SrRNA_methylTrfase_J"/>
</dbReference>
<dbReference type="RefSeq" id="WP_040047717.1">
    <property type="nucleotide sequence ID" value="NZ_JWIR02000051.1"/>
</dbReference>
<name>A0A0F5HWE7_BACTR</name>
<keyword evidence="2" id="KW-1185">Reference proteome</keyword>
<protein>
    <submittedName>
        <fullName evidence="1">Protein-L-isoD(D-D) O-methyltransferase</fullName>
    </submittedName>
</protein>
<dbReference type="InterPro" id="IPR029063">
    <property type="entry name" value="SAM-dependent_MTases_sf"/>
</dbReference>
<comment type="caution">
    <text evidence="1">The sequence shown here is derived from an EMBL/GenBank/DDBJ whole genome shotgun (WGS) entry which is preliminary data.</text>
</comment>
<organism evidence="1 2">
    <name type="scientific">Bacillus thermotolerans</name>
    <name type="common">Quasibacillus thermotolerans</name>
    <dbReference type="NCBI Taxonomy" id="1221996"/>
    <lineage>
        <taxon>Bacteria</taxon>
        <taxon>Bacillati</taxon>
        <taxon>Bacillota</taxon>
        <taxon>Bacilli</taxon>
        <taxon>Bacillales</taxon>
        <taxon>Bacillaceae</taxon>
        <taxon>Bacillus</taxon>
    </lineage>
</organism>
<reference evidence="1" key="1">
    <citation type="submission" date="2015-02" db="EMBL/GenBank/DDBJ databases">
        <title>Genome Assembly of Bacillaceae bacterium MTCC 8252.</title>
        <authorList>
            <person name="Verma A."/>
            <person name="Khatri I."/>
            <person name="Mual P."/>
            <person name="Subramanian S."/>
            <person name="Krishnamurthi S."/>
        </authorList>
    </citation>
    <scope>NUCLEOTIDE SEQUENCE [LARGE SCALE GENOMIC DNA]</scope>
    <source>
        <strain evidence="1">MTCC 8252</strain>
    </source>
</reference>
<dbReference type="Gene3D" id="3.40.50.150">
    <property type="entry name" value="Vaccinia Virus protein VP39"/>
    <property type="match status" value="1"/>
</dbReference>
<sequence length="258" mass="28915">MIVSTAARTNDKLNERAQSAAEQLQEPFVLRKKRSIAALQKAYNTGCLIVGKDRLEYYPFGSAEPFFFHPNSASFRVKRLMRGEVDPFIEAAGLERGMTLLDCTLGLASDSIAASCVVGQEGKVIGIEGNPVLAYIVEQGLKEWESPVAEMNEAMARISIRQGNYRDILPELSDQSADVVYFDPMFTKAISASEGIAPLRHLAVYEELNETAIKEALRIARRRVVLKDHYQSPRFKRFGFKQQIRPASLFHFGIIEVK</sequence>
<evidence type="ECO:0000313" key="2">
    <source>
        <dbReference type="Proteomes" id="UP000031563"/>
    </source>
</evidence>
<dbReference type="Pfam" id="PF04445">
    <property type="entry name" value="SAM_MT"/>
    <property type="match status" value="1"/>
</dbReference>
<dbReference type="STRING" id="1221996.QY95_02819"/>
<dbReference type="OrthoDB" id="1653798at2"/>
<dbReference type="GO" id="GO:0008990">
    <property type="term" value="F:rRNA (guanine-N2-)-methyltransferase activity"/>
    <property type="evidence" value="ECO:0007669"/>
    <property type="project" value="InterPro"/>
</dbReference>
<dbReference type="AlphaFoldDB" id="A0A0F5HWE7"/>
<dbReference type="Proteomes" id="UP000031563">
    <property type="component" value="Unassembled WGS sequence"/>
</dbReference>
<dbReference type="SUPFAM" id="SSF53335">
    <property type="entry name" value="S-adenosyl-L-methionine-dependent methyltransferases"/>
    <property type="match status" value="1"/>
</dbReference>
<proteinExistence type="predicted"/>